<dbReference type="PANTHER" id="PTHR48081">
    <property type="entry name" value="AB HYDROLASE SUPERFAMILY PROTEIN C4A8.06C"/>
    <property type="match status" value="1"/>
</dbReference>
<evidence type="ECO:0000313" key="4">
    <source>
        <dbReference type="Proteomes" id="UP000215305"/>
    </source>
</evidence>
<sequence>MIPKSLLEAKPLGKVPVIVRIHGGFLVTGHSRYPPWFADWILKFASSKGAVIISPNYRLLPESSGKDILEDMDDFWAWFSKGRADLLLKNSGVNISLDHDQVLAMGDGAGGYLAVQLALSYPSQIQAVIAASPMLNLRSRFYAEYYRNKYMVGIQSSMKEVAEHCLWASQQQDNMKPTEGEPPARLIMAFSMIQNGQYLGYFGTEDRGLFPLERVEDLAAAGTLQFPPLFIFHAEQDSAVPIDGTKALVELLREKSPETRVMLHTQDGEHSFDRNATLETPWLSRGLEMISQFWLKNEQQPADSK</sequence>
<dbReference type="SUPFAM" id="SSF53474">
    <property type="entry name" value="alpha/beta-Hydrolases"/>
    <property type="match status" value="1"/>
</dbReference>
<feature type="domain" description="Alpha/beta hydrolase fold-3" evidence="2">
    <location>
        <begin position="18"/>
        <end position="170"/>
    </location>
</feature>
<name>A0A397HV46_ASPTH</name>
<evidence type="ECO:0000259" key="2">
    <source>
        <dbReference type="Pfam" id="PF07859"/>
    </source>
</evidence>
<gene>
    <name evidence="3" type="ORF">CDV56_108582</name>
</gene>
<accession>A0A397HV46</accession>
<dbReference type="VEuPathDB" id="FungiDB:CDV56_108582"/>
<proteinExistence type="predicted"/>
<comment type="caution">
    <text evidence="3">The sequence shown here is derived from an EMBL/GenBank/DDBJ whole genome shotgun (WGS) entry which is preliminary data.</text>
</comment>
<dbReference type="InterPro" id="IPR029058">
    <property type="entry name" value="AB_hydrolase_fold"/>
</dbReference>
<dbReference type="STRING" id="41047.A0A397HV46"/>
<dbReference type="RefSeq" id="XP_026618434.1">
    <property type="nucleotide sequence ID" value="XM_026762201.1"/>
</dbReference>
<evidence type="ECO:0000313" key="3">
    <source>
        <dbReference type="EMBL" id="RHZ66892.1"/>
    </source>
</evidence>
<dbReference type="GeneID" id="38130556"/>
<dbReference type="PANTHER" id="PTHR48081:SF3">
    <property type="entry name" value="ALPHA_BETA HYDROLASE FOLD-3 DOMAIN-CONTAINING PROTEIN"/>
    <property type="match status" value="1"/>
</dbReference>
<reference evidence="3" key="1">
    <citation type="submission" date="2018-08" db="EMBL/GenBank/DDBJ databases">
        <title>Draft genome sequence of azole-resistant Aspergillus thermomutatus (Neosartorya pseudofischeri) strain HMR AF 39, isolated from a human nasal aspirate.</title>
        <authorList>
            <person name="Parent-Michaud M."/>
            <person name="Dufresne P.J."/>
            <person name="Fournier E."/>
            <person name="Martineau C."/>
            <person name="Moreira S."/>
            <person name="Perkins V."/>
            <person name="De Repentigny L."/>
            <person name="Dufresne S.F."/>
        </authorList>
    </citation>
    <scope>NUCLEOTIDE SEQUENCE [LARGE SCALE GENOMIC DNA]</scope>
    <source>
        <strain evidence="3">HMR AF 39</strain>
    </source>
</reference>
<dbReference type="Gene3D" id="3.40.50.1820">
    <property type="entry name" value="alpha/beta hydrolase"/>
    <property type="match status" value="1"/>
</dbReference>
<dbReference type="AlphaFoldDB" id="A0A397HV46"/>
<dbReference type="GO" id="GO:0016787">
    <property type="term" value="F:hydrolase activity"/>
    <property type="evidence" value="ECO:0007669"/>
    <property type="project" value="UniProtKB-KW"/>
</dbReference>
<keyword evidence="1" id="KW-0378">Hydrolase</keyword>
<dbReference type="EMBL" id="NKHU02000009">
    <property type="protein sequence ID" value="RHZ66892.1"/>
    <property type="molecule type" value="Genomic_DNA"/>
</dbReference>
<dbReference type="InterPro" id="IPR013094">
    <property type="entry name" value="AB_hydrolase_3"/>
</dbReference>
<protein>
    <recommendedName>
        <fullName evidence="2">Alpha/beta hydrolase fold-3 domain-containing protein</fullName>
    </recommendedName>
</protein>
<dbReference type="Proteomes" id="UP000215305">
    <property type="component" value="Unassembled WGS sequence"/>
</dbReference>
<dbReference type="Pfam" id="PF07859">
    <property type="entry name" value="Abhydrolase_3"/>
    <property type="match status" value="1"/>
</dbReference>
<keyword evidence="4" id="KW-1185">Reference proteome</keyword>
<dbReference type="OrthoDB" id="19653at2759"/>
<dbReference type="InterPro" id="IPR050300">
    <property type="entry name" value="GDXG_lipolytic_enzyme"/>
</dbReference>
<evidence type="ECO:0000256" key="1">
    <source>
        <dbReference type="ARBA" id="ARBA00022801"/>
    </source>
</evidence>
<organism evidence="3 4">
    <name type="scientific">Aspergillus thermomutatus</name>
    <name type="common">Neosartorya pseudofischeri</name>
    <dbReference type="NCBI Taxonomy" id="41047"/>
    <lineage>
        <taxon>Eukaryota</taxon>
        <taxon>Fungi</taxon>
        <taxon>Dikarya</taxon>
        <taxon>Ascomycota</taxon>
        <taxon>Pezizomycotina</taxon>
        <taxon>Eurotiomycetes</taxon>
        <taxon>Eurotiomycetidae</taxon>
        <taxon>Eurotiales</taxon>
        <taxon>Aspergillaceae</taxon>
        <taxon>Aspergillus</taxon>
        <taxon>Aspergillus subgen. Fumigati</taxon>
    </lineage>
</organism>